<reference evidence="1 2" key="1">
    <citation type="journal article" date="2021" name="Hortic Res">
        <title>High-quality reference genome and annotation aids understanding of berry development for evergreen blueberry (Vaccinium darrowii).</title>
        <authorList>
            <person name="Yu J."/>
            <person name="Hulse-Kemp A.M."/>
            <person name="Babiker E."/>
            <person name="Staton M."/>
        </authorList>
    </citation>
    <scope>NUCLEOTIDE SEQUENCE [LARGE SCALE GENOMIC DNA]</scope>
    <source>
        <strain evidence="2">cv. NJ 8807/NJ 8810</strain>
        <tissue evidence="1">Young leaf</tissue>
    </source>
</reference>
<accession>A0ACB7YDV6</accession>
<comment type="caution">
    <text evidence="1">The sequence shown here is derived from an EMBL/GenBank/DDBJ whole genome shotgun (WGS) entry which is preliminary data.</text>
</comment>
<organism evidence="1 2">
    <name type="scientific">Vaccinium darrowii</name>
    <dbReference type="NCBI Taxonomy" id="229202"/>
    <lineage>
        <taxon>Eukaryota</taxon>
        <taxon>Viridiplantae</taxon>
        <taxon>Streptophyta</taxon>
        <taxon>Embryophyta</taxon>
        <taxon>Tracheophyta</taxon>
        <taxon>Spermatophyta</taxon>
        <taxon>Magnoliopsida</taxon>
        <taxon>eudicotyledons</taxon>
        <taxon>Gunneridae</taxon>
        <taxon>Pentapetalae</taxon>
        <taxon>asterids</taxon>
        <taxon>Ericales</taxon>
        <taxon>Ericaceae</taxon>
        <taxon>Vaccinioideae</taxon>
        <taxon>Vaccinieae</taxon>
        <taxon>Vaccinium</taxon>
    </lineage>
</organism>
<gene>
    <name evidence="1" type="ORF">Vadar_008834</name>
</gene>
<protein>
    <submittedName>
        <fullName evidence="1">Uncharacterized protein</fullName>
    </submittedName>
</protein>
<proteinExistence type="predicted"/>
<dbReference type="EMBL" id="CM037158">
    <property type="protein sequence ID" value="KAH7851229.1"/>
    <property type="molecule type" value="Genomic_DNA"/>
</dbReference>
<evidence type="ECO:0000313" key="2">
    <source>
        <dbReference type="Proteomes" id="UP000828048"/>
    </source>
</evidence>
<name>A0ACB7YDV6_9ERIC</name>
<keyword evidence="2" id="KW-1185">Reference proteome</keyword>
<sequence length="476" mass="53660">MERRLSEAAMKGSVESLINLIQEDPLILDKAIASCISQSPLHLSSLLGHLDFATELLTRKPEFAAELDSEGCSPLHLAAAKGHLEIVKQLLLAGPEMGLVWNSDGRTPLHVAAIKGRVEVVAELVRVVPESTRVVTDRGETGLHLCVRHNRLEALKFLVEVMRRERELVNWRDCEGNTILHIAVAKKQSEIIKFLLNTGAVEVNPLNRNGSTCLDILKQSPRDLRDSEIDDALRHAGGLTSKDLRLINDEWVPPKVPQIAKRLSSHQKSSKKPIPKHKHTDWLGRKRSALMVVASLIATVAFQAGLTPPGGVWQDDYKVDSNGKPVADPHTVGTAVMAHQDQLQYGVFMIFNTIAFLASLSVILLLVSGLPLKRRRWMWFQMVIMWVSITAQVMTYFISLRNMSPKTNSAQFMLRKVTEISILTWLCLMAVVFIGNIVRMNLWILRKYGYIKEKERTQEEIDDERREEEEEEEEEG</sequence>
<evidence type="ECO:0000313" key="1">
    <source>
        <dbReference type="EMBL" id="KAH7851229.1"/>
    </source>
</evidence>
<dbReference type="Proteomes" id="UP000828048">
    <property type="component" value="Chromosome 8"/>
</dbReference>